<evidence type="ECO:0000256" key="7">
    <source>
        <dbReference type="ARBA" id="ARBA00077929"/>
    </source>
</evidence>
<protein>
    <recommendedName>
        <fullName evidence="7">Ribosomal RNA-processing protein 41</fullName>
    </recommendedName>
</protein>
<name>K5WQV4_PHACS</name>
<evidence type="ECO:0000256" key="1">
    <source>
        <dbReference type="ARBA" id="ARBA00004496"/>
    </source>
</evidence>
<dbReference type="Pfam" id="PF03725">
    <property type="entry name" value="RNase_PH_C"/>
    <property type="match status" value="1"/>
</dbReference>
<evidence type="ECO:0000259" key="9">
    <source>
        <dbReference type="Pfam" id="PF03725"/>
    </source>
</evidence>
<gene>
    <name evidence="10" type="ORF">PHACADRAFT_31210</name>
</gene>
<evidence type="ECO:0000256" key="4">
    <source>
        <dbReference type="ARBA" id="ARBA00022490"/>
    </source>
</evidence>
<dbReference type="InterPro" id="IPR036345">
    <property type="entry name" value="ExoRNase_PH_dom2_sf"/>
</dbReference>
<reference evidence="10 11" key="1">
    <citation type="journal article" date="2012" name="BMC Genomics">
        <title>Comparative genomics of the white-rot fungi, Phanerochaete carnosa and P. chrysosporium, to elucidate the genetic basis of the distinct wood types they colonize.</title>
        <authorList>
            <person name="Suzuki H."/>
            <person name="MacDonald J."/>
            <person name="Syed K."/>
            <person name="Salamov A."/>
            <person name="Hori C."/>
            <person name="Aerts A."/>
            <person name="Henrissat B."/>
            <person name="Wiebenga A."/>
            <person name="vanKuyk P.A."/>
            <person name="Barry K."/>
            <person name="Lindquist E."/>
            <person name="LaButti K."/>
            <person name="Lapidus A."/>
            <person name="Lucas S."/>
            <person name="Coutinho P."/>
            <person name="Gong Y."/>
            <person name="Samejima M."/>
            <person name="Mahadevan R."/>
            <person name="Abou-Zaid M."/>
            <person name="de Vries R.P."/>
            <person name="Igarashi K."/>
            <person name="Yadav J.S."/>
            <person name="Grigoriev I.V."/>
            <person name="Master E.R."/>
        </authorList>
    </citation>
    <scope>NUCLEOTIDE SEQUENCE [LARGE SCALE GENOMIC DNA]</scope>
    <source>
        <strain evidence="10 11">HHB-10118-sp</strain>
    </source>
</reference>
<dbReference type="PANTHER" id="PTHR11953:SF0">
    <property type="entry name" value="EXOSOME COMPLEX COMPONENT RRP41"/>
    <property type="match status" value="1"/>
</dbReference>
<comment type="similarity">
    <text evidence="3">Belongs to the RNase PH family.</text>
</comment>
<dbReference type="FunFam" id="3.30.230.70:FF:000004">
    <property type="entry name" value="Exosome complex component Rrp41"/>
    <property type="match status" value="1"/>
</dbReference>
<evidence type="ECO:0000313" key="11">
    <source>
        <dbReference type="Proteomes" id="UP000008370"/>
    </source>
</evidence>
<dbReference type="GO" id="GO:0005730">
    <property type="term" value="C:nucleolus"/>
    <property type="evidence" value="ECO:0007669"/>
    <property type="project" value="UniProtKB-SubCell"/>
</dbReference>
<keyword evidence="4" id="KW-0963">Cytoplasm</keyword>
<organism evidence="10 11">
    <name type="scientific">Phanerochaete carnosa (strain HHB-10118-sp)</name>
    <name type="common">White-rot fungus</name>
    <name type="synonym">Peniophora carnosa</name>
    <dbReference type="NCBI Taxonomy" id="650164"/>
    <lineage>
        <taxon>Eukaryota</taxon>
        <taxon>Fungi</taxon>
        <taxon>Dikarya</taxon>
        <taxon>Basidiomycota</taxon>
        <taxon>Agaricomycotina</taxon>
        <taxon>Agaricomycetes</taxon>
        <taxon>Polyporales</taxon>
        <taxon>Phanerochaetaceae</taxon>
        <taxon>Phanerochaete</taxon>
    </lineage>
</organism>
<evidence type="ECO:0000259" key="8">
    <source>
        <dbReference type="Pfam" id="PF01138"/>
    </source>
</evidence>
<keyword evidence="11" id="KW-1185">Reference proteome</keyword>
<dbReference type="GO" id="GO:0000176">
    <property type="term" value="C:nuclear exosome (RNase complex)"/>
    <property type="evidence" value="ECO:0007669"/>
    <property type="project" value="UniProtKB-ARBA"/>
</dbReference>
<dbReference type="GO" id="GO:0071028">
    <property type="term" value="P:nuclear mRNA surveillance"/>
    <property type="evidence" value="ECO:0007669"/>
    <property type="project" value="TreeGrafter"/>
</dbReference>
<dbReference type="GO" id="GO:0016075">
    <property type="term" value="P:rRNA catabolic process"/>
    <property type="evidence" value="ECO:0007669"/>
    <property type="project" value="TreeGrafter"/>
</dbReference>
<dbReference type="InterPro" id="IPR020568">
    <property type="entry name" value="Ribosomal_Su5_D2-typ_SF"/>
</dbReference>
<dbReference type="InterPro" id="IPR015847">
    <property type="entry name" value="ExoRNase_PH_dom2"/>
</dbReference>
<comment type="subcellular location">
    <subcellularLocation>
        <location evidence="1">Cytoplasm</location>
    </subcellularLocation>
    <subcellularLocation>
        <location evidence="2">Nucleus</location>
        <location evidence="2">Nucleolus</location>
    </subcellularLocation>
</comment>
<dbReference type="GO" id="GO:0000177">
    <property type="term" value="C:cytoplasmic exosome (RNase complex)"/>
    <property type="evidence" value="ECO:0007669"/>
    <property type="project" value="TreeGrafter"/>
</dbReference>
<dbReference type="SUPFAM" id="SSF54211">
    <property type="entry name" value="Ribosomal protein S5 domain 2-like"/>
    <property type="match status" value="1"/>
</dbReference>
<comment type="subunit">
    <text evidence="6">Component of the RNA exosome complex. Specifically part of the catalytically inactive RNA exosome core complex (Exo-9) which may associate with the catalytic subunits RRP6 and DIS3 in cytoplasmic- and nuclear-specific RNA exosome complex forms. Exo-9 is formed by a hexameric base ring of RNase PH domain-containing subunits and a cap ring consisting of CSL4, RRP4 and RRP40.</text>
</comment>
<evidence type="ECO:0000256" key="3">
    <source>
        <dbReference type="ARBA" id="ARBA00006678"/>
    </source>
</evidence>
<dbReference type="FunCoup" id="K5WQV4">
    <property type="interactions" value="348"/>
</dbReference>
<dbReference type="GO" id="GO:0034475">
    <property type="term" value="P:U4 snRNA 3'-end processing"/>
    <property type="evidence" value="ECO:0007669"/>
    <property type="project" value="TreeGrafter"/>
</dbReference>
<dbReference type="Gene3D" id="3.30.230.70">
    <property type="entry name" value="GHMP Kinase, N-terminal domain"/>
    <property type="match status" value="1"/>
</dbReference>
<dbReference type="GeneID" id="18919668"/>
<feature type="domain" description="Exoribonuclease phosphorolytic" evidence="9">
    <location>
        <begin position="155"/>
        <end position="219"/>
    </location>
</feature>
<dbReference type="CDD" id="cd11370">
    <property type="entry name" value="RNase_PH_RRP41"/>
    <property type="match status" value="1"/>
</dbReference>
<dbReference type="GO" id="GO:0003723">
    <property type="term" value="F:RNA binding"/>
    <property type="evidence" value="ECO:0007669"/>
    <property type="project" value="TreeGrafter"/>
</dbReference>
<accession>K5WQV4</accession>
<dbReference type="InterPro" id="IPR050080">
    <property type="entry name" value="RNase_PH"/>
</dbReference>
<dbReference type="KEGG" id="pco:PHACADRAFT_31210"/>
<dbReference type="EMBL" id="JH930475">
    <property type="protein sequence ID" value="EKM52747.1"/>
    <property type="molecule type" value="Genomic_DNA"/>
</dbReference>
<dbReference type="InterPro" id="IPR001247">
    <property type="entry name" value="ExoRNase_PH_dom1"/>
</dbReference>
<evidence type="ECO:0000256" key="6">
    <source>
        <dbReference type="ARBA" id="ARBA00063066"/>
    </source>
</evidence>
<dbReference type="InterPro" id="IPR027408">
    <property type="entry name" value="PNPase/RNase_PH_dom_sf"/>
</dbReference>
<evidence type="ECO:0000256" key="2">
    <source>
        <dbReference type="ARBA" id="ARBA00004604"/>
    </source>
</evidence>
<keyword evidence="5" id="KW-0271">Exosome</keyword>
<proteinExistence type="inferred from homology"/>
<dbReference type="InParanoid" id="K5WQV4"/>
<feature type="domain" description="Exoribonuclease phosphorolytic" evidence="8">
    <location>
        <begin position="22"/>
        <end position="152"/>
    </location>
</feature>
<dbReference type="HOGENOM" id="CLU_063514_0_0_1"/>
<dbReference type="GO" id="GO:0071051">
    <property type="term" value="P:poly(A)-dependent snoRNA 3'-end processing"/>
    <property type="evidence" value="ECO:0007669"/>
    <property type="project" value="TreeGrafter"/>
</dbReference>
<sequence length="266" mass="29328">MGSRVEILNDDGYRSDGRRQFELRDITMDLSQRGTADGSAMITHGLTQVLVSVFGPREAKMRSQTFHDRAVLNVEVNIAPFSTGERRKRNRGDKRILEFASAIKSTFEPVVQTNLYPRSQIDIYVHVLQQDGGLLQAGINATTLALVSAGIPLLDLVCAVTGGVHSTSPMLDLTTLEENDIPHLTVAIMPKTGKITLVTMETRLHADRFADIFKLACEAGQVIHKEMKRTVRARTRRLVDAMDLGIRSSAGTGENVDKDVAMNEPE</sequence>
<dbReference type="SUPFAM" id="SSF55666">
    <property type="entry name" value="Ribonuclease PH domain 2-like"/>
    <property type="match status" value="1"/>
</dbReference>
<dbReference type="RefSeq" id="XP_007398548.1">
    <property type="nucleotide sequence ID" value="XM_007398486.1"/>
</dbReference>
<dbReference type="AlphaFoldDB" id="K5WQV4"/>
<evidence type="ECO:0000313" key="10">
    <source>
        <dbReference type="EMBL" id="EKM52747.1"/>
    </source>
</evidence>
<dbReference type="Pfam" id="PF01138">
    <property type="entry name" value="RNase_PH"/>
    <property type="match status" value="1"/>
</dbReference>
<evidence type="ECO:0000256" key="5">
    <source>
        <dbReference type="ARBA" id="ARBA00022835"/>
    </source>
</evidence>
<dbReference type="PANTHER" id="PTHR11953">
    <property type="entry name" value="EXOSOME COMPLEX COMPONENT"/>
    <property type="match status" value="1"/>
</dbReference>
<dbReference type="OrthoDB" id="437922at2759"/>
<dbReference type="STRING" id="650164.K5WQV4"/>
<dbReference type="Proteomes" id="UP000008370">
    <property type="component" value="Unassembled WGS sequence"/>
</dbReference>